<sequence>MTTAETPAKPAAKKPAAKPAGKPAAAKVAAKPAAAPAPAPAVVAAPVEVEVPVPAPAAVVAAVEAPAPLEVPAPVVVEAPVVAAPVVPAPVAADSAQSDAAARAQAAALKSYEELSAAAKDALDAVVASSEVLSQGLHNLGNTVYGLAQQSVDEGVALSKQLMAAKTLRELIDLQSAQVKAQLDRLLTEAPRLGDLSVKLVEDAVAPLNARVKAVVEKFTKPGS</sequence>
<feature type="region of interest" description="Disordered" evidence="1">
    <location>
        <begin position="1"/>
        <end position="30"/>
    </location>
</feature>
<dbReference type="EMBL" id="JAGTUF010000010">
    <property type="protein sequence ID" value="MBR9972426.1"/>
    <property type="molecule type" value="Genomic_DNA"/>
</dbReference>
<protein>
    <submittedName>
        <fullName evidence="3">Phasin family protein</fullName>
    </submittedName>
</protein>
<feature type="domain" description="Phasin" evidence="2">
    <location>
        <begin position="113"/>
        <end position="212"/>
    </location>
</feature>
<comment type="caution">
    <text evidence="3">The sequence shown here is derived from an EMBL/GenBank/DDBJ whole genome shotgun (WGS) entry which is preliminary data.</text>
</comment>
<proteinExistence type="predicted"/>
<organism evidence="3 4">
    <name type="scientific">Magnetospirillum sulfuroxidans</name>
    <dbReference type="NCBI Taxonomy" id="611300"/>
    <lineage>
        <taxon>Bacteria</taxon>
        <taxon>Pseudomonadati</taxon>
        <taxon>Pseudomonadota</taxon>
        <taxon>Alphaproteobacteria</taxon>
        <taxon>Rhodospirillales</taxon>
        <taxon>Rhodospirillaceae</taxon>
        <taxon>Magnetospirillum</taxon>
    </lineage>
</organism>
<name>A0ABS5IDC9_9PROT</name>
<accession>A0ABS5IDC9</accession>
<dbReference type="InterPro" id="IPR010127">
    <property type="entry name" value="Phasin_subfam-1"/>
</dbReference>
<dbReference type="Pfam" id="PF09361">
    <property type="entry name" value="Phasin_2"/>
    <property type="match status" value="1"/>
</dbReference>
<dbReference type="NCBIfam" id="TIGR01841">
    <property type="entry name" value="phasin"/>
    <property type="match status" value="1"/>
</dbReference>
<dbReference type="Proteomes" id="UP000680714">
    <property type="component" value="Unassembled WGS sequence"/>
</dbReference>
<dbReference type="RefSeq" id="WP_211549158.1">
    <property type="nucleotide sequence ID" value="NZ_JAGTUF010000010.1"/>
</dbReference>
<reference evidence="3 4" key="1">
    <citation type="submission" date="2021-04" db="EMBL/GenBank/DDBJ databases">
        <title>Magnetospirillum sulfuroxidans sp. nov., a facultative chemolithoautotrophic sulfur-oxidizing alphaproteobacterium isolated from freshwater sediment and proposals for Paramagetospirillum gen. nov., and Magnetospirillaceae fam. nov.</title>
        <authorList>
            <person name="Koziaeva V."/>
            <person name="Geelhoed J.S."/>
            <person name="Sorokin D.Y."/>
            <person name="Grouzdev D.S."/>
        </authorList>
    </citation>
    <scope>NUCLEOTIDE SEQUENCE [LARGE SCALE GENOMIC DNA]</scope>
    <source>
        <strain evidence="3 4">J10</strain>
    </source>
</reference>
<evidence type="ECO:0000313" key="3">
    <source>
        <dbReference type="EMBL" id="MBR9972426.1"/>
    </source>
</evidence>
<evidence type="ECO:0000256" key="1">
    <source>
        <dbReference type="SAM" id="MobiDB-lite"/>
    </source>
</evidence>
<feature type="compositionally biased region" description="Low complexity" evidence="1">
    <location>
        <begin position="17"/>
        <end position="30"/>
    </location>
</feature>
<evidence type="ECO:0000259" key="2">
    <source>
        <dbReference type="Pfam" id="PF09361"/>
    </source>
</evidence>
<keyword evidence="4" id="KW-1185">Reference proteome</keyword>
<evidence type="ECO:0000313" key="4">
    <source>
        <dbReference type="Proteomes" id="UP000680714"/>
    </source>
</evidence>
<dbReference type="InterPro" id="IPR018968">
    <property type="entry name" value="Phasin"/>
</dbReference>
<gene>
    <name evidence="3" type="ORF">KEC16_11940</name>
</gene>